<dbReference type="CDD" id="cd07715">
    <property type="entry name" value="TaR3-like_MBL-fold"/>
    <property type="match status" value="1"/>
</dbReference>
<name>A0A0N0RFW6_9CHLR</name>
<dbReference type="Proteomes" id="UP000050502">
    <property type="component" value="Unassembled WGS sequence"/>
</dbReference>
<reference evidence="3 5" key="1">
    <citation type="journal article" date="2015" name="Genome Announc.">
        <title>Draft Genome Sequence of a Heterotrophic Facultative Anaerobic Thermophilic Bacterium, Ardenticatena maritima Strain 110ST.</title>
        <authorList>
            <person name="Kawaichi S."/>
            <person name="Yoshida T."/>
            <person name="Sako Y."/>
            <person name="Nakamura R."/>
        </authorList>
    </citation>
    <scope>NUCLEOTIDE SEQUENCE [LARGE SCALE GENOMIC DNA]</scope>
    <source>
        <strain evidence="3 5">110S</strain>
    </source>
</reference>
<dbReference type="Pfam" id="PF12706">
    <property type="entry name" value="Lactamase_B_2"/>
    <property type="match status" value="1"/>
</dbReference>
<reference evidence="4 6" key="2">
    <citation type="submission" date="2015-07" db="EMBL/GenBank/DDBJ databases">
        <title>Whole genome sequence of Ardenticatena maritima DSM 23922.</title>
        <authorList>
            <person name="Hemp J."/>
            <person name="Ward L.M."/>
            <person name="Pace L.A."/>
            <person name="Fischer W.W."/>
        </authorList>
    </citation>
    <scope>NUCLEOTIDE SEQUENCE [LARGE SCALE GENOMIC DNA]</scope>
    <source>
        <strain evidence="4 6">110S</strain>
    </source>
</reference>
<dbReference type="EMBL" id="LGKN01000003">
    <property type="protein sequence ID" value="KPL89601.1"/>
    <property type="molecule type" value="Genomic_DNA"/>
</dbReference>
<evidence type="ECO:0000313" key="5">
    <source>
        <dbReference type="Proteomes" id="UP000037784"/>
    </source>
</evidence>
<evidence type="ECO:0000313" key="6">
    <source>
        <dbReference type="Proteomes" id="UP000050502"/>
    </source>
</evidence>
<dbReference type="SUPFAM" id="SSF56281">
    <property type="entry name" value="Metallo-hydrolase/oxidoreductase"/>
    <property type="match status" value="1"/>
</dbReference>
<evidence type="ECO:0000313" key="3">
    <source>
        <dbReference type="EMBL" id="GAP64550.1"/>
    </source>
</evidence>
<dbReference type="InParanoid" id="A0A0N0RFW6"/>
<keyword evidence="1" id="KW-0255">Endonuclease</keyword>
<dbReference type="RefSeq" id="WP_054494225.1">
    <property type="nucleotide sequence ID" value="NZ_BBZA01000278.1"/>
</dbReference>
<dbReference type="GO" id="GO:0042781">
    <property type="term" value="F:3'-tRNA processing endoribonuclease activity"/>
    <property type="evidence" value="ECO:0007669"/>
    <property type="project" value="TreeGrafter"/>
</dbReference>
<dbReference type="STRING" id="872965.SE16_04070"/>
<keyword evidence="5" id="KW-1185">Reference proteome</keyword>
<gene>
    <name evidence="3" type="ORF">ARMA_2973</name>
    <name evidence="4" type="ORF">SE16_04070</name>
</gene>
<protein>
    <recommendedName>
        <fullName evidence="2">Metallo-beta-lactamase domain-containing protein</fullName>
    </recommendedName>
</protein>
<dbReference type="PANTHER" id="PTHR46018:SF2">
    <property type="entry name" value="ZINC PHOSPHODIESTERASE ELAC PROTEIN 1"/>
    <property type="match status" value="1"/>
</dbReference>
<accession>A0A0N0RFW6</accession>
<sequence>MSDFRVRFWGVRGAYAAPHSIEFGGMTPCVEVIAGEHRLIFDAGLGIIPLGRTILPNELDVTIFLSHLHRDHIEGFAFFAPLRYHNTTVRVYGPRVLGREPLQPFLEAQFQPPTFPLFLNTMPARREVYHLRHGNIYRWRPGSGVPDVFEAPAQQAFDPEDVVVRTIYSTAHPQGVFLFRVEWRHHSVVYATDFESYAGGARALIRFAEGADILIHDANYTEEEYMNPYFSRQGWGHSTPRMAIETAQAAGAKRVVLFHHDPQHDDEFLLEMERQAQDIWDGAVMAREGMVLDVCP</sequence>
<dbReference type="InterPro" id="IPR036866">
    <property type="entry name" value="RibonucZ/Hydroxyglut_hydro"/>
</dbReference>
<proteinExistence type="predicted"/>
<organism evidence="3 5">
    <name type="scientific">Ardenticatena maritima</name>
    <dbReference type="NCBI Taxonomy" id="872965"/>
    <lineage>
        <taxon>Bacteria</taxon>
        <taxon>Bacillati</taxon>
        <taxon>Chloroflexota</taxon>
        <taxon>Ardenticatenia</taxon>
        <taxon>Ardenticatenales</taxon>
        <taxon>Ardenticatenaceae</taxon>
        <taxon>Ardenticatena</taxon>
    </lineage>
</organism>
<feature type="domain" description="Metallo-beta-lactamase" evidence="2">
    <location>
        <begin position="37"/>
        <end position="260"/>
    </location>
</feature>
<dbReference type="OrthoDB" id="9800940at2"/>
<keyword evidence="1" id="KW-0378">Hydrolase</keyword>
<evidence type="ECO:0000259" key="2">
    <source>
        <dbReference type="Pfam" id="PF12706"/>
    </source>
</evidence>
<dbReference type="AlphaFoldDB" id="A0A0N0RFW6"/>
<dbReference type="Gene3D" id="3.60.15.10">
    <property type="entry name" value="Ribonuclease Z/Hydroxyacylglutathione hydrolase-like"/>
    <property type="match status" value="1"/>
</dbReference>
<dbReference type="EMBL" id="BBZA01000278">
    <property type="protein sequence ID" value="GAP64550.1"/>
    <property type="molecule type" value="Genomic_DNA"/>
</dbReference>
<dbReference type="PANTHER" id="PTHR46018">
    <property type="entry name" value="ZINC PHOSPHODIESTERASE ELAC PROTEIN 1"/>
    <property type="match status" value="1"/>
</dbReference>
<dbReference type="Proteomes" id="UP000037784">
    <property type="component" value="Unassembled WGS sequence"/>
</dbReference>
<evidence type="ECO:0000256" key="1">
    <source>
        <dbReference type="ARBA" id="ARBA00022759"/>
    </source>
</evidence>
<evidence type="ECO:0000313" key="4">
    <source>
        <dbReference type="EMBL" id="KPL89601.1"/>
    </source>
</evidence>
<reference evidence="5" key="3">
    <citation type="submission" date="2015-08" db="EMBL/GenBank/DDBJ databases">
        <title>Draft Genome Sequence of a Heterotrophic Facultative Anaerobic Bacterium Ardenticatena maritima Strain 110S.</title>
        <authorList>
            <person name="Kawaichi S."/>
            <person name="Yoshida T."/>
            <person name="Sako Y."/>
            <person name="Nakamura R."/>
        </authorList>
    </citation>
    <scope>NUCLEOTIDE SEQUENCE [LARGE SCALE GENOMIC DNA]</scope>
    <source>
        <strain evidence="5">110S</strain>
    </source>
</reference>
<comment type="caution">
    <text evidence="3">The sequence shown here is derived from an EMBL/GenBank/DDBJ whole genome shotgun (WGS) entry which is preliminary data.</text>
</comment>
<dbReference type="InterPro" id="IPR001279">
    <property type="entry name" value="Metallo-B-lactamas"/>
</dbReference>
<keyword evidence="1" id="KW-0540">Nuclease</keyword>